<protein>
    <submittedName>
        <fullName evidence="5">Response regulator CheY-like receiver protein</fullName>
    </submittedName>
</protein>
<evidence type="ECO:0000256" key="2">
    <source>
        <dbReference type="ARBA" id="ARBA00023125"/>
    </source>
</evidence>
<dbReference type="RefSeq" id="WP_036780456.1">
    <property type="nucleotide sequence ID" value="NZ_CAWLTM010000069.1"/>
</dbReference>
<keyword evidence="2" id="KW-0238">DNA-binding</keyword>
<dbReference type="EMBL" id="JFGV01000046">
    <property type="protein sequence ID" value="EYU14476.1"/>
    <property type="molecule type" value="Genomic_DNA"/>
</dbReference>
<dbReference type="SUPFAM" id="SSF46894">
    <property type="entry name" value="C-terminal effector domain of the bipartite response regulators"/>
    <property type="match status" value="1"/>
</dbReference>
<dbReference type="Gene3D" id="1.10.10.10">
    <property type="entry name" value="Winged helix-like DNA-binding domain superfamily/Winged helix DNA-binding domain"/>
    <property type="match status" value="1"/>
</dbReference>
<dbReference type="Pfam" id="PF08448">
    <property type="entry name" value="PAS_4"/>
    <property type="match status" value="1"/>
</dbReference>
<dbReference type="CDD" id="cd06170">
    <property type="entry name" value="LuxR_C_like"/>
    <property type="match status" value="1"/>
</dbReference>
<keyword evidence="6" id="KW-1185">Reference proteome</keyword>
<dbReference type="PRINTS" id="PR00038">
    <property type="entry name" value="HTHLUXR"/>
</dbReference>
<dbReference type="PATRIC" id="fig|1393736.3.peg.3057"/>
<comment type="caution">
    <text evidence="5">The sequence shown here is derived from an EMBL/GenBank/DDBJ whole genome shotgun (WGS) entry which is preliminary data.</text>
</comment>
<evidence type="ECO:0000256" key="1">
    <source>
        <dbReference type="ARBA" id="ARBA00023015"/>
    </source>
</evidence>
<dbReference type="PANTHER" id="PTHR44688:SF16">
    <property type="entry name" value="DNA-BINDING TRANSCRIPTIONAL ACTIVATOR DEVR_DOSR"/>
    <property type="match status" value="1"/>
</dbReference>
<proteinExistence type="predicted"/>
<reference evidence="5 6" key="1">
    <citation type="submission" date="2014-03" db="EMBL/GenBank/DDBJ databases">
        <title>Draft Genome of Photorhabdus luminescens BA1, an Egyptian Isolate.</title>
        <authorList>
            <person name="Ghazal S."/>
            <person name="Hurst S.G.IV."/>
            <person name="Morris K."/>
            <person name="Thomas K."/>
            <person name="Tisa L.S."/>
        </authorList>
    </citation>
    <scope>NUCLEOTIDE SEQUENCE [LARGE SCALE GENOMIC DNA]</scope>
    <source>
        <strain evidence="5 6">BA1</strain>
    </source>
</reference>
<keyword evidence="1" id="KW-0805">Transcription regulation</keyword>
<dbReference type="SMART" id="SM00421">
    <property type="entry name" value="HTH_LUXR"/>
    <property type="match status" value="1"/>
</dbReference>
<evidence type="ECO:0000313" key="5">
    <source>
        <dbReference type="EMBL" id="EYU14476.1"/>
    </source>
</evidence>
<dbReference type="GO" id="GO:0003677">
    <property type="term" value="F:DNA binding"/>
    <property type="evidence" value="ECO:0007669"/>
    <property type="project" value="UniProtKB-KW"/>
</dbReference>
<dbReference type="GO" id="GO:0006355">
    <property type="term" value="P:regulation of DNA-templated transcription"/>
    <property type="evidence" value="ECO:0007669"/>
    <property type="project" value="InterPro"/>
</dbReference>
<dbReference type="PROSITE" id="PS50043">
    <property type="entry name" value="HTH_LUXR_2"/>
    <property type="match status" value="1"/>
</dbReference>
<dbReference type="Pfam" id="PF00196">
    <property type="entry name" value="GerE"/>
    <property type="match status" value="1"/>
</dbReference>
<dbReference type="InterPro" id="IPR013656">
    <property type="entry name" value="PAS_4"/>
</dbReference>
<dbReference type="PANTHER" id="PTHR44688">
    <property type="entry name" value="DNA-BINDING TRANSCRIPTIONAL ACTIVATOR DEVR_DOSR"/>
    <property type="match status" value="1"/>
</dbReference>
<evidence type="ECO:0000259" key="4">
    <source>
        <dbReference type="PROSITE" id="PS50043"/>
    </source>
</evidence>
<gene>
    <name evidence="5" type="ORF">BA1DRAFT_02982</name>
</gene>
<evidence type="ECO:0000256" key="3">
    <source>
        <dbReference type="ARBA" id="ARBA00023163"/>
    </source>
</evidence>
<keyword evidence="3" id="KW-0804">Transcription</keyword>
<dbReference type="InterPro" id="IPR016032">
    <property type="entry name" value="Sig_transdc_resp-reg_C-effctor"/>
</dbReference>
<evidence type="ECO:0000313" key="6">
    <source>
        <dbReference type="Proteomes" id="UP000023464"/>
    </source>
</evidence>
<dbReference type="InterPro" id="IPR000792">
    <property type="entry name" value="Tscrpt_reg_LuxR_C"/>
</dbReference>
<sequence length="227" mass="26851">MSYKKLTVSPQIINLMETSHEPWGIKDQNSRFVYENKAMAMLRDLPRGFNVEGRLDNDLPWEGAAFAEQFQIHDRAVMQAEQRICSLETHLYGKEKLLSSYFFEKFPFYNEDNQCVGVIFHAWKAEAYSLTRFFYGKLPASIMFQPPSELFTQREWDVIFLFLQKHTSKQIGRILNISYRTVETHILRIYKKIGINSGQQLDEYCRLNDFDLYVPERFLKPGSKMFI</sequence>
<dbReference type="InterPro" id="IPR036388">
    <property type="entry name" value="WH-like_DNA-bd_sf"/>
</dbReference>
<dbReference type="Proteomes" id="UP000023464">
    <property type="component" value="Unassembled WGS sequence"/>
</dbReference>
<feature type="domain" description="HTH luxR-type" evidence="4">
    <location>
        <begin position="147"/>
        <end position="209"/>
    </location>
</feature>
<name>A0A022PFQ1_9GAMM</name>
<accession>A0A022PFQ1</accession>
<organism evidence="5 6">
    <name type="scientific">Photorhabdus aegyptia</name>
    <dbReference type="NCBI Taxonomy" id="2805098"/>
    <lineage>
        <taxon>Bacteria</taxon>
        <taxon>Pseudomonadati</taxon>
        <taxon>Pseudomonadota</taxon>
        <taxon>Gammaproteobacteria</taxon>
        <taxon>Enterobacterales</taxon>
        <taxon>Morganellaceae</taxon>
        <taxon>Photorhabdus</taxon>
    </lineage>
</organism>
<dbReference type="AlphaFoldDB" id="A0A022PFQ1"/>